<organism evidence="2 3">
    <name type="scientific">Ascochyta lentis</name>
    <dbReference type="NCBI Taxonomy" id="205686"/>
    <lineage>
        <taxon>Eukaryota</taxon>
        <taxon>Fungi</taxon>
        <taxon>Dikarya</taxon>
        <taxon>Ascomycota</taxon>
        <taxon>Pezizomycotina</taxon>
        <taxon>Dothideomycetes</taxon>
        <taxon>Pleosporomycetidae</taxon>
        <taxon>Pleosporales</taxon>
        <taxon>Pleosporineae</taxon>
        <taxon>Didymellaceae</taxon>
        <taxon>Ascochyta</taxon>
    </lineage>
</organism>
<name>A0A8H7J0L1_9PLEO</name>
<reference evidence="2" key="1">
    <citation type="submission" date="2018-12" db="EMBL/GenBank/DDBJ databases">
        <authorList>
            <person name="Syme R.A."/>
            <person name="Farfan-Caceres L."/>
            <person name="Lichtenzveig J."/>
        </authorList>
    </citation>
    <scope>NUCLEOTIDE SEQUENCE</scope>
    <source>
        <strain evidence="2">Al4</strain>
    </source>
</reference>
<comment type="caution">
    <text evidence="2">The sequence shown here is derived from an EMBL/GenBank/DDBJ whole genome shotgun (WGS) entry which is preliminary data.</text>
</comment>
<dbReference type="OrthoDB" id="5382128at2759"/>
<gene>
    <name evidence="2" type="ORF">EKO04_007917</name>
</gene>
<evidence type="ECO:0000313" key="2">
    <source>
        <dbReference type="EMBL" id="KAF9694277.1"/>
    </source>
</evidence>
<protein>
    <recommendedName>
        <fullName evidence="1">Heterokaryon incompatibility domain-containing protein</fullName>
    </recommendedName>
</protein>
<sequence length="529" mass="60060">MLERVSNGLHKRLQRDIEIWYDYISVPQWEEDLKLQILKVIPDIFKNLSMFTLIHLHDVEAKSLERLRGDSQFGDNDNVRASELGTNRISERALAVTQVCNARWFSRVWTISEFIHSPKVMVMMKEGQVDRRARHALILRLVRVWEEEGRNFDNIQEMESRAEIGQNIVPWNLGFLVRARNRGKVDFGFAFTFLSRRGCYSDTDFCQALLGLLKVDAKGEELGKEPKAAMIRIAISCMRAGDYSPLLMNPRSSADPCQSIPPHVLEQSGYVDSAAFGLGNGKGTPRHHRGSRFSTEGSNIKLECIGKVTFASKVPHLQQDPILRFLQTAMFVLDHTGPEGTPFIRTVTERLYNFHHEDVQDLLHNPTNYRKIQAILQNWYDNTTRFARIHRDSAQKLANVMGLTIILPKTNKDTTPMEYMNSQGGAIHGYSSGSLVAARCPGCHESFVYQVGLHRPPSEVRGATAYRIAGVHWGQARRDGAGILVKNGVIVGRLLWASRACECRVVERVHVRLVDLPMRLPREEPVAKR</sequence>
<dbReference type="EMBL" id="RZGK01000014">
    <property type="protein sequence ID" value="KAF9694277.1"/>
    <property type="molecule type" value="Genomic_DNA"/>
</dbReference>
<evidence type="ECO:0000313" key="3">
    <source>
        <dbReference type="Proteomes" id="UP000651452"/>
    </source>
</evidence>
<proteinExistence type="predicted"/>
<dbReference type="InterPro" id="IPR010730">
    <property type="entry name" value="HET"/>
</dbReference>
<evidence type="ECO:0000259" key="1">
    <source>
        <dbReference type="Pfam" id="PF06985"/>
    </source>
</evidence>
<feature type="domain" description="Heterokaryon incompatibility" evidence="1">
    <location>
        <begin position="16"/>
        <end position="113"/>
    </location>
</feature>
<dbReference type="AlphaFoldDB" id="A0A8H7J0L1"/>
<dbReference type="Pfam" id="PF06985">
    <property type="entry name" value="HET"/>
    <property type="match status" value="1"/>
</dbReference>
<reference evidence="2" key="2">
    <citation type="submission" date="2020-09" db="EMBL/GenBank/DDBJ databases">
        <title>Reference genome assembly for Australian Ascochyta lentis isolate Al4.</title>
        <authorList>
            <person name="Lee R.C."/>
            <person name="Farfan-Caceres L.M."/>
            <person name="Debler J.W."/>
            <person name="Williams A.H."/>
            <person name="Henares B.M."/>
        </authorList>
    </citation>
    <scope>NUCLEOTIDE SEQUENCE</scope>
    <source>
        <strain evidence="2">Al4</strain>
    </source>
</reference>
<keyword evidence="3" id="KW-1185">Reference proteome</keyword>
<dbReference type="Proteomes" id="UP000651452">
    <property type="component" value="Unassembled WGS sequence"/>
</dbReference>
<accession>A0A8H7J0L1</accession>